<evidence type="ECO:0000313" key="3">
    <source>
        <dbReference type="Proteomes" id="UP000001449"/>
    </source>
</evidence>
<gene>
    <name evidence="2" type="ORF">THAPSDRAFT_5708</name>
</gene>
<reference evidence="2 3" key="1">
    <citation type="journal article" date="2004" name="Science">
        <title>The genome of the diatom Thalassiosira pseudonana: ecology, evolution, and metabolism.</title>
        <authorList>
            <person name="Armbrust E.V."/>
            <person name="Berges J.A."/>
            <person name="Bowler C."/>
            <person name="Green B.R."/>
            <person name="Martinez D."/>
            <person name="Putnam N.H."/>
            <person name="Zhou S."/>
            <person name="Allen A.E."/>
            <person name="Apt K.E."/>
            <person name="Bechner M."/>
            <person name="Brzezinski M.A."/>
            <person name="Chaal B.K."/>
            <person name="Chiovitti A."/>
            <person name="Davis A.K."/>
            <person name="Demarest M.S."/>
            <person name="Detter J.C."/>
            <person name="Glavina T."/>
            <person name="Goodstein D."/>
            <person name="Hadi M.Z."/>
            <person name="Hellsten U."/>
            <person name="Hildebrand M."/>
            <person name="Jenkins B.D."/>
            <person name="Jurka J."/>
            <person name="Kapitonov V.V."/>
            <person name="Kroger N."/>
            <person name="Lau W.W."/>
            <person name="Lane T.W."/>
            <person name="Larimer F.W."/>
            <person name="Lippmeier J.C."/>
            <person name="Lucas S."/>
            <person name="Medina M."/>
            <person name="Montsant A."/>
            <person name="Obornik M."/>
            <person name="Parker M.S."/>
            <person name="Palenik B."/>
            <person name="Pazour G.J."/>
            <person name="Richardson P.M."/>
            <person name="Rynearson T.A."/>
            <person name="Saito M.A."/>
            <person name="Schwartz D.C."/>
            <person name="Thamatrakoln K."/>
            <person name="Valentin K."/>
            <person name="Vardi A."/>
            <person name="Wilkerson F.P."/>
            <person name="Rokhsar D.S."/>
        </authorList>
    </citation>
    <scope>NUCLEOTIDE SEQUENCE [LARGE SCALE GENOMIC DNA]</scope>
    <source>
        <strain evidence="2 3">CCMP1335</strain>
    </source>
</reference>
<organism evidence="2 3">
    <name type="scientific">Thalassiosira pseudonana</name>
    <name type="common">Marine diatom</name>
    <name type="synonym">Cyclotella nana</name>
    <dbReference type="NCBI Taxonomy" id="35128"/>
    <lineage>
        <taxon>Eukaryota</taxon>
        <taxon>Sar</taxon>
        <taxon>Stramenopiles</taxon>
        <taxon>Ochrophyta</taxon>
        <taxon>Bacillariophyta</taxon>
        <taxon>Coscinodiscophyceae</taxon>
        <taxon>Thalassiosirophycidae</taxon>
        <taxon>Thalassiosirales</taxon>
        <taxon>Thalassiosiraceae</taxon>
        <taxon>Thalassiosira</taxon>
    </lineage>
</organism>
<dbReference type="RefSeq" id="XP_002290844.1">
    <property type="nucleotide sequence ID" value="XM_002290808.1"/>
</dbReference>
<dbReference type="GeneID" id="7444871"/>
<dbReference type="AlphaFoldDB" id="B8C3N8"/>
<feature type="region of interest" description="Disordered" evidence="1">
    <location>
        <begin position="436"/>
        <end position="499"/>
    </location>
</feature>
<feature type="region of interest" description="Disordered" evidence="1">
    <location>
        <begin position="35"/>
        <end position="61"/>
    </location>
</feature>
<name>B8C3N8_THAPS</name>
<evidence type="ECO:0000313" key="2">
    <source>
        <dbReference type="EMBL" id="EED92596.1"/>
    </source>
</evidence>
<evidence type="ECO:0000256" key="1">
    <source>
        <dbReference type="SAM" id="MobiDB-lite"/>
    </source>
</evidence>
<dbReference type="KEGG" id="tps:THAPSDRAFT_5708"/>
<sequence>MSQLDSPFAFIGDVVDEAVKIDYKSVSITDLAEGRGMSEQIADTDSPTLSGTSSDDESQENIDHTAALLGYMDEFEEDDDDEREIAGFSPSASLDLELEHGEDAEDNTSRFERIWSGDELEDGTSRRAHNDMPMQSDIVAAATKKCVSLDELEDNGTPVRKPRAIRITKHAISTNASNPKKQLSDDASFFYFDSKLVAAAVEEYGQRKRADIDNKRKQAAMKAAALKDKASSAISLKAKKALALPQTIKARKARKQQCNSHDERDDNGSKLSETEVLSKRKLASLKALAMKEKAKLAVKEKTMKAMDKVSIANAIKDRNTKKLQSQDGLDEDDVDQQKSFMQMYNSVKMPSLPTFEGLASKASLSVIGDLDKMVKRKSSVNIKEDTHPGSKAKSAPPIMQCLSNVSSANSQMSCIDQDGFLISPTSSIDATEASFASEDGFTPLPKPPIGSISRRQHLPPSGKKQGTAPPVIKLKKPRDGAVVKTPKSNSHRRSQTAVF</sequence>
<accession>B8C3N8</accession>
<feature type="compositionally biased region" description="Basic residues" evidence="1">
    <location>
        <begin position="489"/>
        <end position="499"/>
    </location>
</feature>
<keyword evidence="3" id="KW-1185">Reference proteome</keyword>
<feature type="compositionally biased region" description="Polar residues" evidence="1">
    <location>
        <begin position="41"/>
        <end position="53"/>
    </location>
</feature>
<dbReference type="HOGENOM" id="CLU_546923_0_0_1"/>
<dbReference type="PaxDb" id="35128-Thaps5708"/>
<dbReference type="EMBL" id="CM000642">
    <property type="protein sequence ID" value="EED92596.1"/>
    <property type="molecule type" value="Genomic_DNA"/>
</dbReference>
<feature type="region of interest" description="Disordered" evidence="1">
    <location>
        <begin position="247"/>
        <end position="274"/>
    </location>
</feature>
<dbReference type="Proteomes" id="UP000001449">
    <property type="component" value="Chromosome 5"/>
</dbReference>
<proteinExistence type="predicted"/>
<feature type="compositionally biased region" description="Basic and acidic residues" evidence="1">
    <location>
        <begin position="260"/>
        <end position="274"/>
    </location>
</feature>
<reference evidence="2 3" key="2">
    <citation type="journal article" date="2008" name="Nature">
        <title>The Phaeodactylum genome reveals the evolutionary history of diatom genomes.</title>
        <authorList>
            <person name="Bowler C."/>
            <person name="Allen A.E."/>
            <person name="Badger J.H."/>
            <person name="Grimwood J."/>
            <person name="Jabbari K."/>
            <person name="Kuo A."/>
            <person name="Maheswari U."/>
            <person name="Martens C."/>
            <person name="Maumus F."/>
            <person name="Otillar R.P."/>
            <person name="Rayko E."/>
            <person name="Salamov A."/>
            <person name="Vandepoele K."/>
            <person name="Beszteri B."/>
            <person name="Gruber A."/>
            <person name="Heijde M."/>
            <person name="Katinka M."/>
            <person name="Mock T."/>
            <person name="Valentin K."/>
            <person name="Verret F."/>
            <person name="Berges J.A."/>
            <person name="Brownlee C."/>
            <person name="Cadoret J.P."/>
            <person name="Chiovitti A."/>
            <person name="Choi C.J."/>
            <person name="Coesel S."/>
            <person name="De Martino A."/>
            <person name="Detter J.C."/>
            <person name="Durkin C."/>
            <person name="Falciatore A."/>
            <person name="Fournet J."/>
            <person name="Haruta M."/>
            <person name="Huysman M.J."/>
            <person name="Jenkins B.D."/>
            <person name="Jiroutova K."/>
            <person name="Jorgensen R.E."/>
            <person name="Joubert Y."/>
            <person name="Kaplan A."/>
            <person name="Kroger N."/>
            <person name="Kroth P.G."/>
            <person name="La Roche J."/>
            <person name="Lindquist E."/>
            <person name="Lommer M."/>
            <person name="Martin-Jezequel V."/>
            <person name="Lopez P.J."/>
            <person name="Lucas S."/>
            <person name="Mangogna M."/>
            <person name="McGinnis K."/>
            <person name="Medlin L.K."/>
            <person name="Montsant A."/>
            <person name="Oudot-Le Secq M.P."/>
            <person name="Napoli C."/>
            <person name="Obornik M."/>
            <person name="Parker M.S."/>
            <person name="Petit J.L."/>
            <person name="Porcel B.M."/>
            <person name="Poulsen N."/>
            <person name="Robison M."/>
            <person name="Rychlewski L."/>
            <person name="Rynearson T.A."/>
            <person name="Schmutz J."/>
            <person name="Shapiro H."/>
            <person name="Siaut M."/>
            <person name="Stanley M."/>
            <person name="Sussman M.R."/>
            <person name="Taylor A.R."/>
            <person name="Vardi A."/>
            <person name="von Dassow P."/>
            <person name="Vyverman W."/>
            <person name="Willis A."/>
            <person name="Wyrwicz L.S."/>
            <person name="Rokhsar D.S."/>
            <person name="Weissenbach J."/>
            <person name="Armbrust E.V."/>
            <person name="Green B.R."/>
            <person name="Van de Peer Y."/>
            <person name="Grigoriev I.V."/>
        </authorList>
    </citation>
    <scope>NUCLEOTIDE SEQUENCE [LARGE SCALE GENOMIC DNA]</scope>
    <source>
        <strain evidence="2 3">CCMP1335</strain>
    </source>
</reference>
<protein>
    <submittedName>
        <fullName evidence="2">Uncharacterized protein</fullName>
    </submittedName>
</protein>
<dbReference type="InParanoid" id="B8C3N8"/>